<dbReference type="Gene3D" id="3.30.710.10">
    <property type="entry name" value="Potassium Channel Kv1.1, Chain A"/>
    <property type="match status" value="1"/>
</dbReference>
<sequence>MSAEEEMNMLLEKIRLLESQQAQRDATINELKEKMEAEQQCVSEHSFTLEMECPGENEEVPNGRIAKSEDIELEGVKVEVLSTVSLNSQGEHQVEVWPKISSDSSYNLTLFTELQLASKNAQSSYNKPISFGLQSELIRIDPDMELNCTRRIVPEWNQKYAVQCRGQSIQLRCRVKIVRGFKPIQKEDGVGREEIEIAGKKIRVNLAYLSEWSNEFKNGVHSRSRLINVGSFDVSEDDFEEMLDVIYPTSKPITHWNVEKMLAIAQKLKMPELIRRCEIFLNESSKHNLSEIQTLFLADKYGLQAIKTIVLERFSTTETLRSKVIKREEYSQLTPEMRRNIDSRYVELDLEEKNVVEAK</sequence>
<comment type="caution">
    <text evidence="2">The sequence shown here is derived from an EMBL/GenBank/DDBJ whole genome shotgun (WGS) entry which is preliminary data.</text>
</comment>
<evidence type="ECO:0000259" key="1">
    <source>
        <dbReference type="SMART" id="SM00225"/>
    </source>
</evidence>
<dbReference type="SMART" id="SM00225">
    <property type="entry name" value="BTB"/>
    <property type="match status" value="1"/>
</dbReference>
<dbReference type="CDD" id="cd18186">
    <property type="entry name" value="BTB_POZ_ZBTB_KLHL-like"/>
    <property type="match status" value="1"/>
</dbReference>
<proteinExistence type="predicted"/>
<dbReference type="InterPro" id="IPR000210">
    <property type="entry name" value="BTB/POZ_dom"/>
</dbReference>
<gene>
    <name evidence="2" type="ORF">PMAYCL1PPCAC_32063</name>
</gene>
<feature type="domain" description="BTB" evidence="1">
    <location>
        <begin position="191"/>
        <end position="285"/>
    </location>
</feature>
<organism evidence="2 3">
    <name type="scientific">Pristionchus mayeri</name>
    <dbReference type="NCBI Taxonomy" id="1317129"/>
    <lineage>
        <taxon>Eukaryota</taxon>
        <taxon>Metazoa</taxon>
        <taxon>Ecdysozoa</taxon>
        <taxon>Nematoda</taxon>
        <taxon>Chromadorea</taxon>
        <taxon>Rhabditida</taxon>
        <taxon>Rhabditina</taxon>
        <taxon>Diplogasteromorpha</taxon>
        <taxon>Diplogasteroidea</taxon>
        <taxon>Neodiplogasteridae</taxon>
        <taxon>Pristionchus</taxon>
    </lineage>
</organism>
<keyword evidence="3" id="KW-1185">Reference proteome</keyword>
<reference evidence="3" key="1">
    <citation type="submission" date="2022-10" db="EMBL/GenBank/DDBJ databases">
        <title>Genome assembly of Pristionchus species.</title>
        <authorList>
            <person name="Yoshida K."/>
            <person name="Sommer R.J."/>
        </authorList>
    </citation>
    <scope>NUCLEOTIDE SEQUENCE [LARGE SCALE GENOMIC DNA]</scope>
    <source>
        <strain evidence="3">RS5460</strain>
    </source>
</reference>
<dbReference type="PANTHER" id="PTHR22744">
    <property type="entry name" value="HELIX LOOP HELIX PROTEIN 21-RELATED"/>
    <property type="match status" value="1"/>
</dbReference>
<dbReference type="Proteomes" id="UP001328107">
    <property type="component" value="Unassembled WGS sequence"/>
</dbReference>
<accession>A0AAN5DES9</accession>
<protein>
    <recommendedName>
        <fullName evidence="1">BTB domain-containing protein</fullName>
    </recommendedName>
</protein>
<dbReference type="EMBL" id="BTRK01000006">
    <property type="protein sequence ID" value="GMR61868.1"/>
    <property type="molecule type" value="Genomic_DNA"/>
</dbReference>
<dbReference type="AlphaFoldDB" id="A0AAN5DES9"/>
<dbReference type="Pfam" id="PF00651">
    <property type="entry name" value="BTB"/>
    <property type="match status" value="1"/>
</dbReference>
<dbReference type="PANTHER" id="PTHR22744:SF14">
    <property type="entry name" value="BTB DOMAIN-CONTAINING PROTEIN-RELATED"/>
    <property type="match status" value="1"/>
</dbReference>
<evidence type="ECO:0000313" key="3">
    <source>
        <dbReference type="Proteomes" id="UP001328107"/>
    </source>
</evidence>
<evidence type="ECO:0000313" key="2">
    <source>
        <dbReference type="EMBL" id="GMR61868.1"/>
    </source>
</evidence>
<dbReference type="InterPro" id="IPR011333">
    <property type="entry name" value="SKP1/BTB/POZ_sf"/>
</dbReference>
<dbReference type="SUPFAM" id="SSF54695">
    <property type="entry name" value="POZ domain"/>
    <property type="match status" value="1"/>
</dbReference>
<name>A0AAN5DES9_9BILA</name>